<protein>
    <submittedName>
        <fullName evidence="2">Uncharacterized protein</fullName>
    </submittedName>
</protein>
<sequence length="228" mass="24933">MSRLPEAGAFQLGSESFNMTLTLGGRYAGEQHWALHPERSSLVARVQTDFGGVLPELRRVQTSRMHPRALTSQGYAEGDGRGRASFETAFDRRSGLITLRQGKDEVSQPLTTDHHDPVSLLLWLRRCSASAEAGGAADERLHVQLTGGRVLIQRLPDTEIAGMAAHGYFLRPGNAYVYVERGGASRLLRLIQPTDFGPIEANLQLGARPTPERGGQRRRRAGAAGERP</sequence>
<feature type="region of interest" description="Disordered" evidence="1">
    <location>
        <begin position="204"/>
        <end position="228"/>
    </location>
</feature>
<evidence type="ECO:0000313" key="3">
    <source>
        <dbReference type="Proteomes" id="UP001595998"/>
    </source>
</evidence>
<dbReference type="RefSeq" id="WP_380041584.1">
    <property type="nucleotide sequence ID" value="NZ_JBHSEH010000024.1"/>
</dbReference>
<name>A0ABV8XT51_9DEIO</name>
<gene>
    <name evidence="2" type="ORF">ACFOZ9_16255</name>
</gene>
<keyword evidence="3" id="KW-1185">Reference proteome</keyword>
<proteinExistence type="predicted"/>
<comment type="caution">
    <text evidence="2">The sequence shown here is derived from an EMBL/GenBank/DDBJ whole genome shotgun (WGS) entry which is preliminary data.</text>
</comment>
<evidence type="ECO:0000256" key="1">
    <source>
        <dbReference type="SAM" id="MobiDB-lite"/>
    </source>
</evidence>
<accession>A0ABV8XT51</accession>
<dbReference type="EMBL" id="JBHSEH010000024">
    <property type="protein sequence ID" value="MFC4427772.1"/>
    <property type="molecule type" value="Genomic_DNA"/>
</dbReference>
<organism evidence="2 3">
    <name type="scientific">Deinococcus navajonensis</name>
    <dbReference type="NCBI Taxonomy" id="309884"/>
    <lineage>
        <taxon>Bacteria</taxon>
        <taxon>Thermotogati</taxon>
        <taxon>Deinococcota</taxon>
        <taxon>Deinococci</taxon>
        <taxon>Deinococcales</taxon>
        <taxon>Deinococcaceae</taxon>
        <taxon>Deinococcus</taxon>
    </lineage>
</organism>
<dbReference type="Proteomes" id="UP001595998">
    <property type="component" value="Unassembled WGS sequence"/>
</dbReference>
<evidence type="ECO:0000313" key="2">
    <source>
        <dbReference type="EMBL" id="MFC4427772.1"/>
    </source>
</evidence>
<reference evidence="3" key="1">
    <citation type="journal article" date="2019" name="Int. J. Syst. Evol. Microbiol.">
        <title>The Global Catalogue of Microorganisms (GCM) 10K type strain sequencing project: providing services to taxonomists for standard genome sequencing and annotation.</title>
        <authorList>
            <consortium name="The Broad Institute Genomics Platform"/>
            <consortium name="The Broad Institute Genome Sequencing Center for Infectious Disease"/>
            <person name="Wu L."/>
            <person name="Ma J."/>
        </authorList>
    </citation>
    <scope>NUCLEOTIDE SEQUENCE [LARGE SCALE GENOMIC DNA]</scope>
    <source>
        <strain evidence="3">CCUG 56029</strain>
    </source>
</reference>